<dbReference type="InterPro" id="IPR000639">
    <property type="entry name" value="Epox_hydrolase-like"/>
</dbReference>
<dbReference type="EMBL" id="MUMY01000011">
    <property type="protein sequence ID" value="ONM48220.1"/>
    <property type="molecule type" value="Genomic_DNA"/>
</dbReference>
<evidence type="ECO:0000313" key="2">
    <source>
        <dbReference type="EMBL" id="ONM48220.1"/>
    </source>
</evidence>
<proteinExistence type="predicted"/>
<keyword evidence="2" id="KW-0378">Hydrolase</keyword>
<dbReference type="Pfam" id="PF00561">
    <property type="entry name" value="Abhydrolase_1"/>
    <property type="match status" value="1"/>
</dbReference>
<dbReference type="PRINTS" id="PR00111">
    <property type="entry name" value="ABHYDROLASE"/>
</dbReference>
<dbReference type="OrthoDB" id="3193334at2"/>
<feature type="domain" description="AB hydrolase-1" evidence="1">
    <location>
        <begin position="15"/>
        <end position="135"/>
    </location>
</feature>
<protein>
    <submittedName>
        <fullName evidence="2">Alpha/beta hydrolase</fullName>
    </submittedName>
</protein>
<accession>A0A1V2TFD2</accession>
<dbReference type="SUPFAM" id="SSF53474">
    <property type="entry name" value="alpha/beta-Hydrolases"/>
    <property type="match status" value="1"/>
</dbReference>
<keyword evidence="3" id="KW-1185">Reference proteome</keyword>
<dbReference type="InterPro" id="IPR050266">
    <property type="entry name" value="AB_hydrolase_sf"/>
</dbReference>
<dbReference type="RefSeq" id="WP_077117400.1">
    <property type="nucleotide sequence ID" value="NZ_LOKT01000011.1"/>
</dbReference>
<evidence type="ECO:0000313" key="3">
    <source>
        <dbReference type="Proteomes" id="UP000188836"/>
    </source>
</evidence>
<dbReference type="Gene3D" id="3.40.50.1820">
    <property type="entry name" value="alpha/beta hydrolase"/>
    <property type="match status" value="1"/>
</dbReference>
<gene>
    <name evidence="2" type="ORF">B0T46_13950</name>
</gene>
<dbReference type="PANTHER" id="PTHR43798:SF33">
    <property type="entry name" value="HYDROLASE, PUTATIVE (AFU_ORTHOLOGUE AFUA_2G14860)-RELATED"/>
    <property type="match status" value="1"/>
</dbReference>
<dbReference type="InterPro" id="IPR029058">
    <property type="entry name" value="AB_hydrolase_fold"/>
</dbReference>
<comment type="caution">
    <text evidence="2">The sequence shown here is derived from an EMBL/GenBank/DDBJ whole genome shotgun (WGS) entry which is preliminary data.</text>
</comment>
<dbReference type="GO" id="GO:0016020">
    <property type="term" value="C:membrane"/>
    <property type="evidence" value="ECO:0007669"/>
    <property type="project" value="TreeGrafter"/>
</dbReference>
<dbReference type="STRING" id="1538463.B0T36_17435"/>
<evidence type="ECO:0000259" key="1">
    <source>
        <dbReference type="Pfam" id="PF00561"/>
    </source>
</evidence>
<dbReference type="InterPro" id="IPR000073">
    <property type="entry name" value="AB_hydrolase_1"/>
</dbReference>
<name>A0A1V2TFD2_9NOCA</name>
<sequence length="258" mass="28062">MPVLHVHRFGPATGPVVLALHGLTGHGKRWQALATEHLPGVRVIAPDLRGHGRSTPLPPWNFETIVADLAQLLAGETDEPVVLLGHSFGGACALHLARTHPELVRRLVLLDPAIALEPRLLHEIAMSSLASQDYESVAQARADKLETGWSDVEPRLLDAELDEHLKPTAGGRVGWRMSLPAVTSYWGQLAREFVLPSADLPTVLVQAMKVDPPFVTPEFRAALTEHLGARLTVHEWDCQHMVAQACAADTAALVREVL</sequence>
<dbReference type="PRINTS" id="PR00412">
    <property type="entry name" value="EPOXHYDRLASE"/>
</dbReference>
<reference evidence="2 3" key="1">
    <citation type="journal article" date="2016" name="Antonie Van Leeuwenhoek">
        <title>Nocardia donostiensis sp. nov., isolated from human respiratory specimens.</title>
        <authorList>
            <person name="Ercibengoa M."/>
            <person name="Bell M."/>
            <person name="Marimon J.M."/>
            <person name="Humrighouse B."/>
            <person name="Klenk H.P."/>
            <person name="Potter G."/>
            <person name="Perez-Trallero E."/>
        </authorList>
    </citation>
    <scope>NUCLEOTIDE SEQUENCE [LARGE SCALE GENOMIC DNA]</scope>
    <source>
        <strain evidence="2 3">X1655</strain>
    </source>
</reference>
<dbReference type="PANTHER" id="PTHR43798">
    <property type="entry name" value="MONOACYLGLYCEROL LIPASE"/>
    <property type="match status" value="1"/>
</dbReference>
<dbReference type="Proteomes" id="UP000188836">
    <property type="component" value="Unassembled WGS sequence"/>
</dbReference>
<organism evidence="2 3">
    <name type="scientific">Nocardia donostiensis</name>
    <dbReference type="NCBI Taxonomy" id="1538463"/>
    <lineage>
        <taxon>Bacteria</taxon>
        <taxon>Bacillati</taxon>
        <taxon>Actinomycetota</taxon>
        <taxon>Actinomycetes</taxon>
        <taxon>Mycobacteriales</taxon>
        <taxon>Nocardiaceae</taxon>
        <taxon>Nocardia</taxon>
    </lineage>
</organism>
<dbReference type="AlphaFoldDB" id="A0A1V2TFD2"/>
<dbReference type="GO" id="GO:0016787">
    <property type="term" value="F:hydrolase activity"/>
    <property type="evidence" value="ECO:0007669"/>
    <property type="project" value="UniProtKB-KW"/>
</dbReference>